<dbReference type="InterPro" id="IPR029028">
    <property type="entry name" value="Alpha/beta_knot_MTases"/>
</dbReference>
<dbReference type="CDD" id="cd18082">
    <property type="entry name" value="SpoU-like_family"/>
    <property type="match status" value="1"/>
</dbReference>
<dbReference type="Gene3D" id="3.40.1280.10">
    <property type="match status" value="1"/>
</dbReference>
<evidence type="ECO:0000313" key="5">
    <source>
        <dbReference type="Proteomes" id="UP000042527"/>
    </source>
</evidence>
<evidence type="ECO:0000256" key="2">
    <source>
        <dbReference type="ARBA" id="ARBA00022679"/>
    </source>
</evidence>
<dbReference type="AlphaFoldDB" id="A0A0B7GU82"/>
<evidence type="ECO:0000259" key="3">
    <source>
        <dbReference type="Pfam" id="PF00588"/>
    </source>
</evidence>
<dbReference type="InterPro" id="IPR001537">
    <property type="entry name" value="SpoU_MeTrfase"/>
</dbReference>
<dbReference type="GO" id="GO:0003723">
    <property type="term" value="F:RNA binding"/>
    <property type="evidence" value="ECO:0007669"/>
    <property type="project" value="InterPro"/>
</dbReference>
<protein>
    <submittedName>
        <fullName evidence="4">RNA methyltransferase, TrmH family</fullName>
    </submittedName>
</protein>
<dbReference type="SUPFAM" id="SSF75217">
    <property type="entry name" value="alpha/beta knot"/>
    <property type="match status" value="1"/>
</dbReference>
<evidence type="ECO:0000313" key="4">
    <source>
        <dbReference type="EMBL" id="CEM61087.1"/>
    </source>
</evidence>
<accession>A0A0B7GU82</accession>
<keyword evidence="5" id="KW-1185">Reference proteome</keyword>
<dbReference type="Pfam" id="PF00588">
    <property type="entry name" value="SpoU_methylase"/>
    <property type="match status" value="1"/>
</dbReference>
<proteinExistence type="predicted"/>
<dbReference type="GO" id="GO:0006396">
    <property type="term" value="P:RNA processing"/>
    <property type="evidence" value="ECO:0007669"/>
    <property type="project" value="InterPro"/>
</dbReference>
<organism evidence="4 5">
    <name type="scientific">Treponema phagedenis</name>
    <dbReference type="NCBI Taxonomy" id="162"/>
    <lineage>
        <taxon>Bacteria</taxon>
        <taxon>Pseudomonadati</taxon>
        <taxon>Spirochaetota</taxon>
        <taxon>Spirochaetia</taxon>
        <taxon>Spirochaetales</taxon>
        <taxon>Treponemataceae</taxon>
        <taxon>Treponema</taxon>
    </lineage>
</organism>
<gene>
    <name evidence="4" type="ORF">TPHV1_140035</name>
</gene>
<keyword evidence="1 4" id="KW-0489">Methyltransferase</keyword>
<evidence type="ECO:0000256" key="1">
    <source>
        <dbReference type="ARBA" id="ARBA00022603"/>
    </source>
</evidence>
<dbReference type="GO" id="GO:0008173">
    <property type="term" value="F:RNA methyltransferase activity"/>
    <property type="evidence" value="ECO:0007669"/>
    <property type="project" value="InterPro"/>
</dbReference>
<dbReference type="GO" id="GO:0032259">
    <property type="term" value="P:methylation"/>
    <property type="evidence" value="ECO:0007669"/>
    <property type="project" value="UniProtKB-KW"/>
</dbReference>
<sequence>MIEIYKLSDLPAKQRDRKILKILELAEQALQNKQELPFDEFYLQGLFKIAKEKISISPALLKDLQKETVLSKERVLFLINSLRHELYSITGSLPSEWDLIFPQLKNNSQRDCAVRPFFSGTAVYVENIRAPFNLGSIFRTAEAFGAEKIFLSEDCVSPQQPRAIRSAMGTIELVPWEHCDLENLPKDLPVFALETGGTPMHSFRFPEKGIVMIGSEELGLSPQALQRATAGTVSIPMYGSKASINVGVAFGILMHAWIEAAKHTNENL</sequence>
<dbReference type="Proteomes" id="UP000042527">
    <property type="component" value="Unassembled WGS sequence"/>
</dbReference>
<dbReference type="RefSeq" id="WP_044634430.1">
    <property type="nucleotide sequence ID" value="NZ_CDNC01000006.1"/>
</dbReference>
<reference evidence="5" key="1">
    <citation type="submission" date="2015-01" db="EMBL/GenBank/DDBJ databases">
        <authorList>
            <person name="Manzoor Shahid"/>
            <person name="Zubair Saima"/>
        </authorList>
    </citation>
    <scope>NUCLEOTIDE SEQUENCE [LARGE SCALE GENOMIC DNA]</scope>
    <source>
        <strain evidence="5">V1</strain>
    </source>
</reference>
<dbReference type="InterPro" id="IPR029026">
    <property type="entry name" value="tRNA_m1G_MTases_N"/>
</dbReference>
<dbReference type="PANTHER" id="PTHR43191">
    <property type="entry name" value="RRNA METHYLTRANSFERASE 3"/>
    <property type="match status" value="1"/>
</dbReference>
<dbReference type="PANTHER" id="PTHR43191:SF2">
    <property type="entry name" value="RRNA METHYLTRANSFERASE 3, MITOCHONDRIAL"/>
    <property type="match status" value="1"/>
</dbReference>
<keyword evidence="2 4" id="KW-0808">Transferase</keyword>
<feature type="domain" description="tRNA/rRNA methyltransferase SpoU type" evidence="3">
    <location>
        <begin position="122"/>
        <end position="255"/>
    </location>
</feature>
<dbReference type="EMBL" id="CDNC01000006">
    <property type="protein sequence ID" value="CEM61087.1"/>
    <property type="molecule type" value="Genomic_DNA"/>
</dbReference>
<dbReference type="OrthoDB" id="9794400at2"/>
<dbReference type="InterPro" id="IPR051259">
    <property type="entry name" value="rRNA_Methyltransferase"/>
</dbReference>
<name>A0A0B7GU82_TREPH</name>